<gene>
    <name evidence="1" type="ORF">S01H1_56849</name>
</gene>
<sequence length="52" mass="5553">MKVMFAARFGLKQNLSRPVCAIVSIVVDVTQQTLVASAKQFSAIECHALCAG</sequence>
<proteinExistence type="predicted"/>
<protein>
    <submittedName>
        <fullName evidence="1">Uncharacterized protein</fullName>
    </submittedName>
</protein>
<comment type="caution">
    <text evidence="1">The sequence shown here is derived from an EMBL/GenBank/DDBJ whole genome shotgun (WGS) entry which is preliminary data.</text>
</comment>
<organism evidence="1">
    <name type="scientific">marine sediment metagenome</name>
    <dbReference type="NCBI Taxonomy" id="412755"/>
    <lineage>
        <taxon>unclassified sequences</taxon>
        <taxon>metagenomes</taxon>
        <taxon>ecological metagenomes</taxon>
    </lineage>
</organism>
<dbReference type="EMBL" id="BARS01037044">
    <property type="protein sequence ID" value="GAG21824.1"/>
    <property type="molecule type" value="Genomic_DNA"/>
</dbReference>
<reference evidence="1" key="1">
    <citation type="journal article" date="2014" name="Front. Microbiol.">
        <title>High frequency of phylogenetically diverse reductive dehalogenase-homologous genes in deep subseafloor sedimentary metagenomes.</title>
        <authorList>
            <person name="Kawai M."/>
            <person name="Futagami T."/>
            <person name="Toyoda A."/>
            <person name="Takaki Y."/>
            <person name="Nishi S."/>
            <person name="Hori S."/>
            <person name="Arai W."/>
            <person name="Tsubouchi T."/>
            <person name="Morono Y."/>
            <person name="Uchiyama I."/>
            <person name="Ito T."/>
            <person name="Fujiyama A."/>
            <person name="Inagaki F."/>
            <person name="Takami H."/>
        </authorList>
    </citation>
    <scope>NUCLEOTIDE SEQUENCE</scope>
    <source>
        <strain evidence="1">Expedition CK06-06</strain>
    </source>
</reference>
<evidence type="ECO:0000313" key="1">
    <source>
        <dbReference type="EMBL" id="GAG21824.1"/>
    </source>
</evidence>
<feature type="non-terminal residue" evidence="1">
    <location>
        <position position="52"/>
    </location>
</feature>
<dbReference type="AlphaFoldDB" id="X0VTS4"/>
<name>X0VTS4_9ZZZZ</name>
<accession>X0VTS4</accession>